<sequence>MMQVWILSLLLPLTLSFSGLHVDPSKIHAFPERHIAGVFLVSYTNDANQFAYAFNASEAREVCWSLGVTMASNSQVEEAQRLGLETCRFGWIDEHFAVIPRIEASKTCGQNQTGVIKWRASVTKRFDVFCFNTSGAASPPSTSLSPAIIHLVPSTQSARPTSHSRSSLLSLSSFSDNPEEVEVELPQSMSSAKSSIGALLITSAIVLLLTAMAILMYFRTNNGLKTILPCWDGEQQKEYIETEECAAHTCMKDTNEAQTEGEAKAEPEEDVCKETANDISVNISDETNTDSASEIKP</sequence>
<dbReference type="InterPro" id="IPR016187">
    <property type="entry name" value="CTDL_fold"/>
</dbReference>
<dbReference type="GO" id="GO:0005540">
    <property type="term" value="F:hyaluronic acid binding"/>
    <property type="evidence" value="ECO:0007669"/>
    <property type="project" value="InterPro"/>
</dbReference>
<protein>
    <submittedName>
        <fullName evidence="15">Lymphatic vessel endothelial hyaluronic acid receptor 1-like</fullName>
    </submittedName>
</protein>
<dbReference type="GO" id="GO:0005886">
    <property type="term" value="C:plasma membrane"/>
    <property type="evidence" value="ECO:0007669"/>
    <property type="project" value="TreeGrafter"/>
</dbReference>
<dbReference type="GO" id="GO:0004888">
    <property type="term" value="F:transmembrane signaling receptor activity"/>
    <property type="evidence" value="ECO:0007669"/>
    <property type="project" value="TreeGrafter"/>
</dbReference>
<keyword evidence="6 9" id="KW-1015">Disulfide bond</keyword>
<evidence type="ECO:0000256" key="2">
    <source>
        <dbReference type="ARBA" id="ARBA00022692"/>
    </source>
</evidence>
<keyword evidence="7" id="KW-0675">Receptor</keyword>
<evidence type="ECO:0000259" key="13">
    <source>
        <dbReference type="PROSITE" id="PS50963"/>
    </source>
</evidence>
<dbReference type="AlphaFoldDB" id="A0A8U0QSW5"/>
<dbReference type="PANTHER" id="PTHR10225:SF2">
    <property type="entry name" value="LYMPHATIC VESSEL ENDOTHELIAL HYALURONIC ACID RECEPTOR 1"/>
    <property type="match status" value="1"/>
</dbReference>
<evidence type="ECO:0000256" key="1">
    <source>
        <dbReference type="ARBA" id="ARBA00004167"/>
    </source>
</evidence>
<evidence type="ECO:0000256" key="4">
    <source>
        <dbReference type="ARBA" id="ARBA00022989"/>
    </source>
</evidence>
<evidence type="ECO:0000256" key="5">
    <source>
        <dbReference type="ARBA" id="ARBA00023136"/>
    </source>
</evidence>
<dbReference type="RefSeq" id="XP_038848017.1">
    <property type="nucleotide sequence ID" value="XM_038992089.1"/>
</dbReference>
<dbReference type="Pfam" id="PF00193">
    <property type="entry name" value="Xlink"/>
    <property type="match status" value="1"/>
</dbReference>
<keyword evidence="14" id="KW-1185">Reference proteome</keyword>
<dbReference type="InterPro" id="IPR043210">
    <property type="entry name" value="CD44_antigen-like"/>
</dbReference>
<evidence type="ECO:0000256" key="10">
    <source>
        <dbReference type="SAM" id="MobiDB-lite"/>
    </source>
</evidence>
<feature type="compositionally biased region" description="Polar residues" evidence="10">
    <location>
        <begin position="277"/>
        <end position="297"/>
    </location>
</feature>
<organism evidence="14 15">
    <name type="scientific">Salvelinus namaycush</name>
    <name type="common">Lake trout</name>
    <name type="synonym">Salmo namaycush</name>
    <dbReference type="NCBI Taxonomy" id="8040"/>
    <lineage>
        <taxon>Eukaryota</taxon>
        <taxon>Metazoa</taxon>
        <taxon>Chordata</taxon>
        <taxon>Craniata</taxon>
        <taxon>Vertebrata</taxon>
        <taxon>Euteleostomi</taxon>
        <taxon>Actinopterygii</taxon>
        <taxon>Neopterygii</taxon>
        <taxon>Teleostei</taxon>
        <taxon>Protacanthopterygii</taxon>
        <taxon>Salmoniformes</taxon>
        <taxon>Salmonidae</taxon>
        <taxon>Salmoninae</taxon>
        <taxon>Salvelinus</taxon>
    </lineage>
</organism>
<evidence type="ECO:0000256" key="9">
    <source>
        <dbReference type="PROSITE-ProRule" id="PRU00323"/>
    </source>
</evidence>
<dbReference type="PROSITE" id="PS01241">
    <property type="entry name" value="LINK_1"/>
    <property type="match status" value="1"/>
</dbReference>
<feature type="disulfide bond" evidence="9">
    <location>
        <begin position="87"/>
        <end position="108"/>
    </location>
</feature>
<accession>A0A8U0QSW5</accession>
<feature type="domain" description="Link" evidence="13">
    <location>
        <begin position="37"/>
        <end position="132"/>
    </location>
</feature>
<feature type="compositionally biased region" description="Basic and acidic residues" evidence="10">
    <location>
        <begin position="256"/>
        <end position="276"/>
    </location>
</feature>
<evidence type="ECO:0000256" key="11">
    <source>
        <dbReference type="SAM" id="Phobius"/>
    </source>
</evidence>
<dbReference type="Proteomes" id="UP000808372">
    <property type="component" value="Chromosome 1"/>
</dbReference>
<reference evidence="15" key="1">
    <citation type="submission" date="2025-08" db="UniProtKB">
        <authorList>
            <consortium name="RefSeq"/>
        </authorList>
    </citation>
    <scope>IDENTIFICATION</scope>
    <source>
        <tissue evidence="15">White muscle</tissue>
    </source>
</reference>
<keyword evidence="3 12" id="KW-0732">Signal</keyword>
<evidence type="ECO:0000256" key="12">
    <source>
        <dbReference type="SAM" id="SignalP"/>
    </source>
</evidence>
<proteinExistence type="predicted"/>
<feature type="transmembrane region" description="Helical" evidence="11">
    <location>
        <begin position="196"/>
        <end position="218"/>
    </location>
</feature>
<name>A0A8U0QSW5_SALNM</name>
<dbReference type="SUPFAM" id="SSF56436">
    <property type="entry name" value="C-type lectin-like"/>
    <property type="match status" value="1"/>
</dbReference>
<dbReference type="KEGG" id="snh:120046679"/>
<dbReference type="GeneID" id="120046679"/>
<keyword evidence="5 11" id="KW-0472">Membrane</keyword>
<evidence type="ECO:0000256" key="7">
    <source>
        <dbReference type="ARBA" id="ARBA00023170"/>
    </source>
</evidence>
<feature type="signal peptide" evidence="12">
    <location>
        <begin position="1"/>
        <end position="16"/>
    </location>
</feature>
<feature type="chain" id="PRO_5035811379" evidence="12">
    <location>
        <begin position="17"/>
        <end position="297"/>
    </location>
</feature>
<dbReference type="PANTHER" id="PTHR10225">
    <property type="entry name" value="HYALURONAN RECEPTOR"/>
    <property type="match status" value="1"/>
</dbReference>
<evidence type="ECO:0000256" key="3">
    <source>
        <dbReference type="ARBA" id="ARBA00022729"/>
    </source>
</evidence>
<keyword evidence="2 11" id="KW-0812">Transmembrane</keyword>
<dbReference type="GO" id="GO:0007155">
    <property type="term" value="P:cell adhesion"/>
    <property type="evidence" value="ECO:0007669"/>
    <property type="project" value="InterPro"/>
</dbReference>
<dbReference type="OrthoDB" id="9938473at2759"/>
<evidence type="ECO:0000313" key="15">
    <source>
        <dbReference type="RefSeq" id="XP_038848017.1"/>
    </source>
</evidence>
<dbReference type="InterPro" id="IPR016186">
    <property type="entry name" value="C-type_lectin-like/link_sf"/>
</dbReference>
<evidence type="ECO:0000256" key="8">
    <source>
        <dbReference type="ARBA" id="ARBA00023180"/>
    </source>
</evidence>
<feature type="region of interest" description="Disordered" evidence="10">
    <location>
        <begin position="256"/>
        <end position="297"/>
    </location>
</feature>
<keyword evidence="8" id="KW-0325">Glycoprotein</keyword>
<dbReference type="InterPro" id="IPR000538">
    <property type="entry name" value="Link_dom"/>
</dbReference>
<gene>
    <name evidence="15" type="primary">LOC120046679</name>
</gene>
<keyword evidence="4 11" id="KW-1133">Transmembrane helix</keyword>
<comment type="caution">
    <text evidence="9">Lacks conserved residue(s) required for the propagation of feature annotation.</text>
</comment>
<evidence type="ECO:0000256" key="6">
    <source>
        <dbReference type="ARBA" id="ARBA00023157"/>
    </source>
</evidence>
<dbReference type="SMART" id="SM00445">
    <property type="entry name" value="LINK"/>
    <property type="match status" value="1"/>
</dbReference>
<dbReference type="PROSITE" id="PS50963">
    <property type="entry name" value="LINK_2"/>
    <property type="match status" value="1"/>
</dbReference>
<dbReference type="Gene3D" id="3.10.100.10">
    <property type="entry name" value="Mannose-Binding Protein A, subunit A"/>
    <property type="match status" value="1"/>
</dbReference>
<evidence type="ECO:0000313" key="14">
    <source>
        <dbReference type="Proteomes" id="UP000808372"/>
    </source>
</evidence>
<comment type="subcellular location">
    <subcellularLocation>
        <location evidence="1">Membrane</location>
        <topology evidence="1">Single-pass membrane protein</topology>
    </subcellularLocation>
</comment>